<feature type="transmembrane region" description="Helical" evidence="1">
    <location>
        <begin position="217"/>
        <end position="234"/>
    </location>
</feature>
<accession>A0A183BXV5</accession>
<keyword evidence="2" id="KW-0732">Signal</keyword>
<feature type="transmembrane region" description="Helical" evidence="1">
    <location>
        <begin position="240"/>
        <end position="263"/>
    </location>
</feature>
<name>A0A183BXV5_GLOPA</name>
<proteinExistence type="predicted"/>
<organism evidence="3 4">
    <name type="scientific">Globodera pallida</name>
    <name type="common">Potato cyst nematode worm</name>
    <name type="synonym">Heterodera pallida</name>
    <dbReference type="NCBI Taxonomy" id="36090"/>
    <lineage>
        <taxon>Eukaryota</taxon>
        <taxon>Metazoa</taxon>
        <taxon>Ecdysozoa</taxon>
        <taxon>Nematoda</taxon>
        <taxon>Chromadorea</taxon>
        <taxon>Rhabditida</taxon>
        <taxon>Tylenchina</taxon>
        <taxon>Tylenchomorpha</taxon>
        <taxon>Tylenchoidea</taxon>
        <taxon>Heteroderidae</taxon>
        <taxon>Heteroderinae</taxon>
        <taxon>Globodera</taxon>
    </lineage>
</organism>
<feature type="transmembrane region" description="Helical" evidence="1">
    <location>
        <begin position="121"/>
        <end position="141"/>
    </location>
</feature>
<evidence type="ECO:0000256" key="1">
    <source>
        <dbReference type="SAM" id="Phobius"/>
    </source>
</evidence>
<keyword evidence="3" id="KW-1185">Reference proteome</keyword>
<dbReference type="Proteomes" id="UP000050741">
    <property type="component" value="Unassembled WGS sequence"/>
</dbReference>
<feature type="transmembrane region" description="Helical" evidence="1">
    <location>
        <begin position="63"/>
        <end position="84"/>
    </location>
</feature>
<evidence type="ECO:0000256" key="2">
    <source>
        <dbReference type="SAM" id="SignalP"/>
    </source>
</evidence>
<feature type="transmembrane region" description="Helical" evidence="1">
    <location>
        <begin position="185"/>
        <end position="205"/>
    </location>
</feature>
<reference evidence="3" key="1">
    <citation type="submission" date="2014-05" db="EMBL/GenBank/DDBJ databases">
        <title>The genome and life-stage specific transcriptomes of Globodera pallida elucidate key aspects of plant parasitism by a cyst nematode.</title>
        <authorList>
            <person name="Cotton J.A."/>
            <person name="Lilley C.J."/>
            <person name="Jones L.M."/>
            <person name="Kikuchi T."/>
            <person name="Reid A.J."/>
            <person name="Thorpe P."/>
            <person name="Tsai I.J."/>
            <person name="Beasley H."/>
            <person name="Blok V."/>
            <person name="Cock P.J.A."/>
            <person name="Van den Akker S.E."/>
            <person name="Holroyd N."/>
            <person name="Hunt M."/>
            <person name="Mantelin S."/>
            <person name="Naghra H."/>
            <person name="Pain A."/>
            <person name="Palomares-Rius J.E."/>
            <person name="Zarowiecki M."/>
            <person name="Berriman M."/>
            <person name="Jones J.T."/>
            <person name="Urwin P.E."/>
        </authorList>
    </citation>
    <scope>NUCLEOTIDE SEQUENCE [LARGE SCALE GENOMIC DNA]</scope>
    <source>
        <strain evidence="3">Lindley</strain>
    </source>
</reference>
<feature type="transmembrane region" description="Helical" evidence="1">
    <location>
        <begin position="96"/>
        <end position="115"/>
    </location>
</feature>
<protein>
    <submittedName>
        <fullName evidence="4">DUF4401 domain-containing protein</fullName>
    </submittedName>
</protein>
<keyword evidence="1" id="KW-0812">Transmembrane</keyword>
<keyword evidence="1" id="KW-1133">Transmembrane helix</keyword>
<feature type="signal peptide" evidence="2">
    <location>
        <begin position="1"/>
        <end position="22"/>
    </location>
</feature>
<reference evidence="4" key="2">
    <citation type="submission" date="2016-06" db="UniProtKB">
        <authorList>
            <consortium name="WormBaseParasite"/>
        </authorList>
    </citation>
    <scope>IDENTIFICATION</scope>
</reference>
<dbReference type="AlphaFoldDB" id="A0A183BXV5"/>
<sequence length="267" mass="29293">MLRSPVPLLFLISIVVVNPAEALPNETTFFPEVQMQQVPPGLPSFVPNDTVAWTKFGCVNGSSVWAIIAATTVLFVSLLGALFVEDTDKKPGLKRFGYATMLFLVYVGIFALFGVVDRPSIWSTMGGSVILALIGLLWLVFWRRKELLLLPKYEAIGFLHAGLGYVALLCVGIASYHGAACLSSYNWFIFGGSFVCFLEFLAIMVYKPSPFSYRQNLTFFIGTYGDVLIMYFGILGNLSLVGFGGIFAVITAAAFVLVFLLILMNMI</sequence>
<feature type="transmembrane region" description="Helical" evidence="1">
    <location>
        <begin position="153"/>
        <end position="179"/>
    </location>
</feature>
<evidence type="ECO:0000313" key="3">
    <source>
        <dbReference type="Proteomes" id="UP000050741"/>
    </source>
</evidence>
<feature type="chain" id="PRO_5008146751" evidence="2">
    <location>
        <begin position="23"/>
        <end position="267"/>
    </location>
</feature>
<dbReference type="WBParaSite" id="GPLIN_000544500">
    <property type="protein sequence ID" value="GPLIN_000544500"/>
    <property type="gene ID" value="GPLIN_000544500"/>
</dbReference>
<keyword evidence="1" id="KW-0472">Membrane</keyword>
<evidence type="ECO:0000313" key="4">
    <source>
        <dbReference type="WBParaSite" id="GPLIN_000544500"/>
    </source>
</evidence>